<protein>
    <submittedName>
        <fullName evidence="2">Uncharacterized protein</fullName>
    </submittedName>
</protein>
<keyword evidence="3" id="KW-1185">Reference proteome</keyword>
<dbReference type="KEGG" id="clec:112128467"/>
<feature type="compositionally biased region" description="Basic and acidic residues" evidence="1">
    <location>
        <begin position="281"/>
        <end position="294"/>
    </location>
</feature>
<accession>A0A8I6TN37</accession>
<feature type="compositionally biased region" description="Polar residues" evidence="1">
    <location>
        <begin position="775"/>
        <end position="791"/>
    </location>
</feature>
<dbReference type="OrthoDB" id="10516982at2759"/>
<feature type="region of interest" description="Disordered" evidence="1">
    <location>
        <begin position="265"/>
        <end position="331"/>
    </location>
</feature>
<organism evidence="2 3">
    <name type="scientific">Cimex lectularius</name>
    <name type="common">Bed bug</name>
    <name type="synonym">Acanthia lectularia</name>
    <dbReference type="NCBI Taxonomy" id="79782"/>
    <lineage>
        <taxon>Eukaryota</taxon>
        <taxon>Metazoa</taxon>
        <taxon>Ecdysozoa</taxon>
        <taxon>Arthropoda</taxon>
        <taxon>Hexapoda</taxon>
        <taxon>Insecta</taxon>
        <taxon>Pterygota</taxon>
        <taxon>Neoptera</taxon>
        <taxon>Paraneoptera</taxon>
        <taxon>Hemiptera</taxon>
        <taxon>Heteroptera</taxon>
        <taxon>Panheteroptera</taxon>
        <taxon>Cimicomorpha</taxon>
        <taxon>Cimicidae</taxon>
        <taxon>Cimex</taxon>
    </lineage>
</organism>
<sequence length="1664" mass="192014">MERASSPYSHNSIPESLEEKYHTNYIYDQAPRVECDDQFHRPFTYFDHVNRTPYEDLEAKSSGSSITFLSNSIPSQEFFFPYQCDKTGQPKRMDVSKGFYRREHKTDKRILWEKYRRQRLWKKLNDRVRYNRALLPEIIGKIKSSESLTYTEADLNRIRIPRYEGPERQLHLQSLPDIYKHVRGIKPSKKFKRQPLKTGLWPSVRHFEDSEGSIWSFQAEDDVKSHPIKNATSKEIPMKRDTKLSIGQPRSSIYLSVDGFNESKDGKDGKLESIASSKPESTTKPEEVPTEQKWDVCSNRETPSNSSSDSDLDISSMTGEPSTVDDSSVTSESIELPLLVTNRHIYSSSSIEQLNKHKNTETSKEHLEMCLKEYLVNFTEKEVEEVYRKIMSDAHSSKSVHLQEENLPSGAERKEPVCPKLAQSVADDKGYKKKVSCTHFSQLPDESTVESISSQEERTVQFPHPLTINDLNNMILVDTEKIPDFESHLPPDKINLPSLKRKLFSHKRKHAFSLKNSKNMKYSLKITHKLVPEPFSGRVFSHKKPLFTLDLEDVIVQSAYRPINQYAGEIVTRLQLPIEQMRLLDDQSSVTSISEDEQGEENYVLKLRKEVQRREMQRAEMRLSPQYTTKYLGPKMGTTLLKRQQLNRITKEYTHQVLDRSDRKVYSRDLTVAMRDGRLKFKMGIAGTSEYLDEADDTIEFFTMPPIFHTTFELDANAQWIEPNAERRSSEESADINLFRSVLTEQYEAEAKSAEEAKQDSKGVNFKSTKRKSISKSPSSYPNENDSLHGQMSVTKNVSDDFIQNVGISKGLKQRAPMPMHCWIKAKKDIRKLLKFKIERPQQTEDDEESYVFKKKRFSHKTSVMNLRQFIREQEFNYPLDIALETEKLYENMKIDSFYDSDNNLQFYYPYDSHLSYKPGVVNIDYMALLFEERQRSIASSSEAEEDEGPSDNDSQWNVRKVYHQEAPILSDRDSESFDEDVILICDCPDATKIGVESVGSDSDKSVSLMFKMFMRDNPGQGFEDAYTTCRANIFKTIEGTTKGGDTEQIVFMADKKDSDEKLYTGDKDNDNDSDESNVSVELKKNMRLKYIEKLRGASVGEIAKKQVAADEKSKMGVMKQITKSAIKKIGIADDSGTIVSSTDSTIGMSQAHLSGNYSISIDPLDNAATQEVEVEKPFIHEEFVKAKSSSSSMSTGEYRIENGLPVKQVIKKRLNRGYNTLLRVLVKTEMTHLNRMRFKSTFNKPYKCLNIWSRTNRAIKTFQKKSEKPLDKNAVLPLSEFPPLVSNSQIAETEIAKKFNENIGSFEVQVNNIINKNTFGNIQSLPESALVPKVPTKEPKIVNLRWHYFPAMQAKRFEGYEKGPIADKLRESFDQDLLYSLVKVLEVPGQETNDQPRPAGREDRLSVVSSSEIIVQEVVAKPGRKKTEIQHGGGISLVDDPKIVETYLKEMQRMDKLDKRSKTGEVKAKGKRPFTHIKNFARHSLFMQATEHADNEKLFKWNDCIKCWIAKFSDIRNLIVPYLRMERRNINQMVIKCSHENDNSQFNSTIDMEAKKKSAQYNMDWIFSKKMRFPTLSSLYKIQDKQLFCVKNPYHEPYLYKIKEMHLGMKIGRYLKKEHGIQAQDIIPPEMILSYKHEKSIFMYPGIHFLPLEIFDNQSYDIR</sequence>
<dbReference type="Proteomes" id="UP000494040">
    <property type="component" value="Unassembled WGS sequence"/>
</dbReference>
<reference evidence="2" key="1">
    <citation type="submission" date="2022-01" db="UniProtKB">
        <authorList>
            <consortium name="EnsemblMetazoa"/>
        </authorList>
    </citation>
    <scope>IDENTIFICATION</scope>
</reference>
<dbReference type="EnsemblMetazoa" id="XM_024230696.1">
    <property type="protein sequence ID" value="XP_024086464.1"/>
    <property type="gene ID" value="LOC112128467"/>
</dbReference>
<feature type="compositionally biased region" description="Low complexity" evidence="1">
    <location>
        <begin position="304"/>
        <end position="331"/>
    </location>
</feature>
<name>A0A8I6TN37_CIMLE</name>
<dbReference type="RefSeq" id="XP_024086464.1">
    <property type="nucleotide sequence ID" value="XM_024230696.1"/>
</dbReference>
<dbReference type="GeneID" id="112128467"/>
<feature type="compositionally biased region" description="Basic and acidic residues" evidence="1">
    <location>
        <begin position="395"/>
        <end position="404"/>
    </location>
</feature>
<evidence type="ECO:0000313" key="3">
    <source>
        <dbReference type="Proteomes" id="UP000494040"/>
    </source>
</evidence>
<feature type="region of interest" description="Disordered" evidence="1">
    <location>
        <begin position="753"/>
        <end position="791"/>
    </location>
</feature>
<proteinExistence type="predicted"/>
<evidence type="ECO:0000313" key="2">
    <source>
        <dbReference type="EnsemblMetazoa" id="XP_024086464.1"/>
    </source>
</evidence>
<evidence type="ECO:0000256" key="1">
    <source>
        <dbReference type="SAM" id="MobiDB-lite"/>
    </source>
</evidence>
<feature type="region of interest" description="Disordered" evidence="1">
    <location>
        <begin position="395"/>
        <end position="418"/>
    </location>
</feature>